<dbReference type="NCBIfam" id="TIGR00048">
    <property type="entry name" value="rRNA_mod_RlmN"/>
    <property type="match status" value="1"/>
</dbReference>
<dbReference type="InterPro" id="IPR004383">
    <property type="entry name" value="rRNA_lsu_MTrfase_RlmN/Cfr"/>
</dbReference>
<feature type="binding site" evidence="13">
    <location>
        <position position="290"/>
    </location>
    <ligand>
        <name>S-adenosyl-L-methionine</name>
        <dbReference type="ChEBI" id="CHEBI:59789"/>
    </ligand>
</feature>
<dbReference type="FunFam" id="3.20.20.70:FF:000014">
    <property type="entry name" value="Probable dual-specificity RNA methyltransferase RlmN"/>
    <property type="match status" value="1"/>
</dbReference>
<feature type="active site" description="Proton acceptor" evidence="13">
    <location>
        <position position="92"/>
    </location>
</feature>
<dbReference type="SFLD" id="SFLDG01062">
    <property type="entry name" value="methyltransferase_(Class_A)"/>
    <property type="match status" value="1"/>
</dbReference>
<dbReference type="Proteomes" id="UP000317778">
    <property type="component" value="Unassembled WGS sequence"/>
</dbReference>
<evidence type="ECO:0000256" key="1">
    <source>
        <dbReference type="ARBA" id="ARBA00004496"/>
    </source>
</evidence>
<feature type="binding site" evidence="13">
    <location>
        <begin position="159"/>
        <end position="160"/>
    </location>
    <ligand>
        <name>S-adenosyl-L-methionine</name>
        <dbReference type="ChEBI" id="CHEBI:59789"/>
    </ligand>
</feature>
<dbReference type="PANTHER" id="PTHR30544:SF5">
    <property type="entry name" value="RADICAL SAM CORE DOMAIN-CONTAINING PROTEIN"/>
    <property type="match status" value="1"/>
</dbReference>
<dbReference type="AlphaFoldDB" id="A0A532V5Y3"/>
<evidence type="ECO:0000256" key="12">
    <source>
        <dbReference type="ARBA" id="ARBA00023157"/>
    </source>
</evidence>
<dbReference type="InterPro" id="IPR027492">
    <property type="entry name" value="RNA_MTrfase_RlmN"/>
</dbReference>
<keyword evidence="4 13" id="KW-0698">rRNA processing</keyword>
<reference evidence="15 16" key="1">
    <citation type="submission" date="2017-06" db="EMBL/GenBank/DDBJ databases">
        <title>Novel microbial phyla capable of carbon fixation and sulfur reduction in deep-sea sediments.</title>
        <authorList>
            <person name="Huang J."/>
            <person name="Baker B."/>
            <person name="Wang Y."/>
        </authorList>
    </citation>
    <scope>NUCLEOTIDE SEQUENCE [LARGE SCALE GENOMIC DNA]</scope>
    <source>
        <strain evidence="15">B3_TA06</strain>
    </source>
</reference>
<dbReference type="EMBL" id="NJBO01000010">
    <property type="protein sequence ID" value="TKJ42613.1"/>
    <property type="molecule type" value="Genomic_DNA"/>
</dbReference>
<evidence type="ECO:0000313" key="15">
    <source>
        <dbReference type="EMBL" id="TKJ42613.1"/>
    </source>
</evidence>
<evidence type="ECO:0000256" key="9">
    <source>
        <dbReference type="ARBA" id="ARBA00022723"/>
    </source>
</evidence>
<comment type="caution">
    <text evidence="13">Lacks conserved residue(s) required for the propagation of feature annotation.</text>
</comment>
<dbReference type="InterPro" id="IPR007197">
    <property type="entry name" value="rSAM"/>
</dbReference>
<comment type="subcellular location">
    <subcellularLocation>
        <location evidence="1 13">Cytoplasm</location>
    </subcellularLocation>
</comment>
<dbReference type="InterPro" id="IPR058240">
    <property type="entry name" value="rSAM_sf"/>
</dbReference>
<dbReference type="InterPro" id="IPR040072">
    <property type="entry name" value="Methyltransferase_A"/>
</dbReference>
<dbReference type="GO" id="GO:0051539">
    <property type="term" value="F:4 iron, 4 sulfur cluster binding"/>
    <property type="evidence" value="ECO:0007669"/>
    <property type="project" value="UniProtKB-UniRule"/>
</dbReference>
<comment type="cofactor">
    <cofactor evidence="13">
        <name>[4Fe-4S] cluster</name>
        <dbReference type="ChEBI" id="CHEBI:49883"/>
    </cofactor>
    <text evidence="13">Binds 1 [4Fe-4S] cluster. The cluster is coordinated with 3 cysteines and an exchangeable S-adenosyl-L-methionine.</text>
</comment>
<dbReference type="GO" id="GO:0000049">
    <property type="term" value="F:tRNA binding"/>
    <property type="evidence" value="ECO:0007669"/>
    <property type="project" value="UniProtKB-UniRule"/>
</dbReference>
<keyword evidence="12 13" id="KW-1015">Disulfide bond</keyword>
<comment type="miscellaneous">
    <text evidence="13">Reaction proceeds by a ping-pong mechanism involving intermediate methylation of a conserved cysteine residue.</text>
</comment>
<protein>
    <recommendedName>
        <fullName evidence="13">Probable dual-specificity RNA methyltransferase RlmN</fullName>
        <ecNumber evidence="13">2.1.1.192</ecNumber>
    </recommendedName>
    <alternativeName>
        <fullName evidence="13">23S rRNA (adenine(2503)-C(2))-methyltransferase</fullName>
    </alternativeName>
    <alternativeName>
        <fullName evidence="13">23S rRNA m2A2503 methyltransferase</fullName>
    </alternativeName>
    <alternativeName>
        <fullName evidence="13">Ribosomal RNA large subunit methyltransferase N</fullName>
    </alternativeName>
    <alternativeName>
        <fullName evidence="13">tRNA (adenine(37)-C(2))-methyltransferase</fullName>
    </alternativeName>
    <alternativeName>
        <fullName evidence="13">tRNA m2A37 methyltransferase</fullName>
    </alternativeName>
</protein>
<dbReference type="HAMAP" id="MF_01849">
    <property type="entry name" value="RNA_methyltr_RlmN"/>
    <property type="match status" value="1"/>
</dbReference>
<dbReference type="Pfam" id="PF04055">
    <property type="entry name" value="Radical_SAM"/>
    <property type="match status" value="1"/>
</dbReference>
<dbReference type="GO" id="GO:0030488">
    <property type="term" value="P:tRNA methylation"/>
    <property type="evidence" value="ECO:0007669"/>
    <property type="project" value="UniProtKB-UniRule"/>
</dbReference>
<comment type="similarity">
    <text evidence="13">Belongs to the radical SAM superfamily. RlmN family.</text>
</comment>
<dbReference type="SFLD" id="SFLDS00029">
    <property type="entry name" value="Radical_SAM"/>
    <property type="match status" value="1"/>
</dbReference>
<evidence type="ECO:0000259" key="14">
    <source>
        <dbReference type="PROSITE" id="PS51918"/>
    </source>
</evidence>
<dbReference type="GO" id="GO:0070040">
    <property type="term" value="F:rRNA (adenine(2503)-C2-)-methyltransferase activity"/>
    <property type="evidence" value="ECO:0007669"/>
    <property type="project" value="UniProtKB-UniRule"/>
</dbReference>
<keyword evidence="8 13" id="KW-0819">tRNA processing</keyword>
<keyword evidence="2 13" id="KW-0004">4Fe-4S</keyword>
<dbReference type="InterPro" id="IPR048641">
    <property type="entry name" value="RlmN_N"/>
</dbReference>
<sequence>MKIDIKNLTLDQLHQELAKLDLPSFRARQIFKWIWQKGIKDWELMTDIAKPLRERLAERYRISSLKLKNRVGSAKEGAVKHLFELAGGERIESVWLKDGTRRTVCVSTQVGCSFACRFCRTADMGFVRNLTPAEIAGQVLKIAKGQTERITNVVFMGMGEPFLNYDASLDAARILNGDFGLNIGARKITLSTVGIVPGIRSFAEEPEQFKLAVSLNAADQETRERIMPIAKRYPLKELIPAVREYIEIKGKRVTFEYVLLAGINDRRKDAENLTLLLAGIPCKINLIPFNPYPDASFDVPSDEDVKRFREWLMPDLPAVTLRKSLGAAILAGCGQLATSSLNEKEK</sequence>
<comment type="function">
    <text evidence="13">Specifically methylates position 2 of adenine 2503 in 23S rRNA and position 2 of adenine 37 in tRNAs.</text>
</comment>
<dbReference type="GO" id="GO:0002935">
    <property type="term" value="F:tRNA (adenine(37)-C2)-methyltransferase activity"/>
    <property type="evidence" value="ECO:0007669"/>
    <property type="project" value="UniProtKB-UniRule"/>
</dbReference>
<feature type="binding site" evidence="13">
    <location>
        <position position="191"/>
    </location>
    <ligand>
        <name>S-adenosyl-L-methionine</name>
        <dbReference type="ChEBI" id="CHEBI:59789"/>
    </ligand>
</feature>
<evidence type="ECO:0000256" key="2">
    <source>
        <dbReference type="ARBA" id="ARBA00022485"/>
    </source>
</evidence>
<dbReference type="SFLD" id="SFLDF00275">
    <property type="entry name" value="adenosine_C2_methyltransferase"/>
    <property type="match status" value="1"/>
</dbReference>
<comment type="catalytic activity">
    <reaction evidence="13">
        <text>adenosine(37) in tRNA + 2 reduced [2Fe-2S]-[ferredoxin] + 2 S-adenosyl-L-methionine = 2-methyladenosine(37) in tRNA + 5'-deoxyadenosine + L-methionine + 2 oxidized [2Fe-2S]-[ferredoxin] + S-adenosyl-L-homocysteine</text>
        <dbReference type="Rhea" id="RHEA:43332"/>
        <dbReference type="Rhea" id="RHEA-COMP:10000"/>
        <dbReference type="Rhea" id="RHEA-COMP:10001"/>
        <dbReference type="Rhea" id="RHEA-COMP:10162"/>
        <dbReference type="Rhea" id="RHEA-COMP:10485"/>
        <dbReference type="ChEBI" id="CHEBI:17319"/>
        <dbReference type="ChEBI" id="CHEBI:33737"/>
        <dbReference type="ChEBI" id="CHEBI:33738"/>
        <dbReference type="ChEBI" id="CHEBI:57844"/>
        <dbReference type="ChEBI" id="CHEBI:57856"/>
        <dbReference type="ChEBI" id="CHEBI:59789"/>
        <dbReference type="ChEBI" id="CHEBI:74411"/>
        <dbReference type="ChEBI" id="CHEBI:74497"/>
        <dbReference type="EC" id="2.1.1.192"/>
    </reaction>
</comment>
<evidence type="ECO:0000256" key="6">
    <source>
        <dbReference type="ARBA" id="ARBA00022679"/>
    </source>
</evidence>
<evidence type="ECO:0000256" key="10">
    <source>
        <dbReference type="ARBA" id="ARBA00023004"/>
    </source>
</evidence>
<comment type="caution">
    <text evidence="15">The sequence shown here is derived from an EMBL/GenBank/DDBJ whole genome shotgun (WGS) entry which is preliminary data.</text>
</comment>
<evidence type="ECO:0000256" key="3">
    <source>
        <dbReference type="ARBA" id="ARBA00022490"/>
    </source>
</evidence>
<dbReference type="GO" id="GO:0046872">
    <property type="term" value="F:metal ion binding"/>
    <property type="evidence" value="ECO:0007669"/>
    <property type="project" value="UniProtKB-KW"/>
</dbReference>
<dbReference type="EC" id="2.1.1.192" evidence="13"/>
<comment type="catalytic activity">
    <reaction evidence="13">
        <text>adenosine(2503) in 23S rRNA + 2 reduced [2Fe-2S]-[ferredoxin] + 2 S-adenosyl-L-methionine = 2-methyladenosine(2503) in 23S rRNA + 5'-deoxyadenosine + L-methionine + 2 oxidized [2Fe-2S]-[ferredoxin] + S-adenosyl-L-homocysteine</text>
        <dbReference type="Rhea" id="RHEA:42916"/>
        <dbReference type="Rhea" id="RHEA-COMP:10000"/>
        <dbReference type="Rhea" id="RHEA-COMP:10001"/>
        <dbReference type="Rhea" id="RHEA-COMP:10152"/>
        <dbReference type="Rhea" id="RHEA-COMP:10282"/>
        <dbReference type="ChEBI" id="CHEBI:17319"/>
        <dbReference type="ChEBI" id="CHEBI:33737"/>
        <dbReference type="ChEBI" id="CHEBI:33738"/>
        <dbReference type="ChEBI" id="CHEBI:57844"/>
        <dbReference type="ChEBI" id="CHEBI:57856"/>
        <dbReference type="ChEBI" id="CHEBI:59789"/>
        <dbReference type="ChEBI" id="CHEBI:74411"/>
        <dbReference type="ChEBI" id="CHEBI:74497"/>
        <dbReference type="EC" id="2.1.1.192"/>
    </reaction>
</comment>
<dbReference type="SMART" id="SM00729">
    <property type="entry name" value="Elp3"/>
    <property type="match status" value="1"/>
</dbReference>
<feature type="binding site" evidence="13">
    <location>
        <position position="119"/>
    </location>
    <ligand>
        <name>[4Fe-4S] cluster</name>
        <dbReference type="ChEBI" id="CHEBI:49883"/>
        <note>4Fe-4S-S-AdoMet</note>
    </ligand>
</feature>
<accession>A0A532V5Y3</accession>
<evidence type="ECO:0000313" key="16">
    <source>
        <dbReference type="Proteomes" id="UP000317778"/>
    </source>
</evidence>
<gene>
    <name evidence="13 15" type="primary">rlmN</name>
    <name evidence="15" type="ORF">CEE36_06850</name>
</gene>
<evidence type="ECO:0000256" key="4">
    <source>
        <dbReference type="ARBA" id="ARBA00022552"/>
    </source>
</evidence>
<dbReference type="GO" id="GO:0005737">
    <property type="term" value="C:cytoplasm"/>
    <property type="evidence" value="ECO:0007669"/>
    <property type="project" value="UniProtKB-SubCell"/>
</dbReference>
<dbReference type="InterPro" id="IPR013785">
    <property type="entry name" value="Aldolase_TIM"/>
</dbReference>
<evidence type="ECO:0000256" key="5">
    <source>
        <dbReference type="ARBA" id="ARBA00022603"/>
    </source>
</evidence>
<proteinExistence type="inferred from homology"/>
<name>A0A532V5Y3_UNCT6</name>
<dbReference type="GO" id="GO:0019843">
    <property type="term" value="F:rRNA binding"/>
    <property type="evidence" value="ECO:0007669"/>
    <property type="project" value="UniProtKB-UniRule"/>
</dbReference>
<evidence type="ECO:0000256" key="7">
    <source>
        <dbReference type="ARBA" id="ARBA00022691"/>
    </source>
</evidence>
<dbReference type="SUPFAM" id="SSF102114">
    <property type="entry name" value="Radical SAM enzymes"/>
    <property type="match status" value="1"/>
</dbReference>
<dbReference type="Gene3D" id="3.20.20.70">
    <property type="entry name" value="Aldolase class I"/>
    <property type="match status" value="1"/>
</dbReference>
<feature type="active site" description="S-methylcysteine intermediate" evidence="13">
    <location>
        <position position="333"/>
    </location>
</feature>
<keyword evidence="5 13" id="KW-0489">Methyltransferase</keyword>
<keyword evidence="10 13" id="KW-0408">Iron</keyword>
<dbReference type="PIRSF" id="PIRSF006004">
    <property type="entry name" value="CHP00048"/>
    <property type="match status" value="1"/>
</dbReference>
<evidence type="ECO:0000256" key="11">
    <source>
        <dbReference type="ARBA" id="ARBA00023014"/>
    </source>
</evidence>
<feature type="binding site" evidence="13">
    <location>
        <begin position="214"/>
        <end position="216"/>
    </location>
    <ligand>
        <name>S-adenosyl-L-methionine</name>
        <dbReference type="ChEBI" id="CHEBI:59789"/>
    </ligand>
</feature>
<keyword evidence="9 13" id="KW-0479">Metal-binding</keyword>
<evidence type="ECO:0000256" key="13">
    <source>
        <dbReference type="HAMAP-Rule" id="MF_01849"/>
    </source>
</evidence>
<keyword evidence="11 13" id="KW-0411">Iron-sulfur</keyword>
<keyword evidence="7 13" id="KW-0949">S-adenosyl-L-methionine</keyword>
<dbReference type="PROSITE" id="PS51918">
    <property type="entry name" value="RADICAL_SAM"/>
    <property type="match status" value="1"/>
</dbReference>
<dbReference type="Pfam" id="PF21016">
    <property type="entry name" value="RlmN_N"/>
    <property type="match status" value="1"/>
</dbReference>
<feature type="binding site" evidence="13">
    <location>
        <position position="116"/>
    </location>
    <ligand>
        <name>[4Fe-4S] cluster</name>
        <dbReference type="ChEBI" id="CHEBI:49883"/>
        <note>4Fe-4S-S-AdoMet</note>
    </ligand>
</feature>
<dbReference type="PANTHER" id="PTHR30544">
    <property type="entry name" value="23S RRNA METHYLTRANSFERASE"/>
    <property type="match status" value="1"/>
</dbReference>
<feature type="binding site" evidence="13">
    <location>
        <position position="112"/>
    </location>
    <ligand>
        <name>[4Fe-4S] cluster</name>
        <dbReference type="ChEBI" id="CHEBI:49883"/>
        <note>4Fe-4S-S-AdoMet</note>
    </ligand>
</feature>
<keyword evidence="3 13" id="KW-0963">Cytoplasm</keyword>
<dbReference type="GO" id="GO:0070475">
    <property type="term" value="P:rRNA base methylation"/>
    <property type="evidence" value="ECO:0007669"/>
    <property type="project" value="UniProtKB-UniRule"/>
</dbReference>
<dbReference type="CDD" id="cd01335">
    <property type="entry name" value="Radical_SAM"/>
    <property type="match status" value="1"/>
</dbReference>
<dbReference type="InterPro" id="IPR006638">
    <property type="entry name" value="Elp3/MiaA/NifB-like_rSAM"/>
</dbReference>
<evidence type="ECO:0000256" key="8">
    <source>
        <dbReference type="ARBA" id="ARBA00022694"/>
    </source>
</evidence>
<keyword evidence="6 13" id="KW-0808">Transferase</keyword>
<organism evidence="15 16">
    <name type="scientific">candidate division TA06 bacterium B3_TA06</name>
    <dbReference type="NCBI Taxonomy" id="2012487"/>
    <lineage>
        <taxon>Bacteria</taxon>
        <taxon>Bacteria division TA06</taxon>
    </lineage>
</organism>
<dbReference type="Gene3D" id="1.10.150.530">
    <property type="match status" value="1"/>
</dbReference>
<feature type="domain" description="Radical SAM core" evidence="14">
    <location>
        <begin position="98"/>
        <end position="322"/>
    </location>
</feature>